<organism evidence="1 2">
    <name type="scientific">Portunus trituberculatus</name>
    <name type="common">Swimming crab</name>
    <name type="synonym">Neptunus trituberculatus</name>
    <dbReference type="NCBI Taxonomy" id="210409"/>
    <lineage>
        <taxon>Eukaryota</taxon>
        <taxon>Metazoa</taxon>
        <taxon>Ecdysozoa</taxon>
        <taxon>Arthropoda</taxon>
        <taxon>Crustacea</taxon>
        <taxon>Multicrustacea</taxon>
        <taxon>Malacostraca</taxon>
        <taxon>Eumalacostraca</taxon>
        <taxon>Eucarida</taxon>
        <taxon>Decapoda</taxon>
        <taxon>Pleocyemata</taxon>
        <taxon>Brachyura</taxon>
        <taxon>Eubrachyura</taxon>
        <taxon>Portunoidea</taxon>
        <taxon>Portunidae</taxon>
        <taxon>Portuninae</taxon>
        <taxon>Portunus</taxon>
    </lineage>
</organism>
<dbReference type="AlphaFoldDB" id="A0A5B7JIR1"/>
<evidence type="ECO:0000313" key="1">
    <source>
        <dbReference type="EMBL" id="MPC94156.1"/>
    </source>
</evidence>
<keyword evidence="2" id="KW-1185">Reference proteome</keyword>
<reference evidence="1 2" key="1">
    <citation type="submission" date="2019-05" db="EMBL/GenBank/DDBJ databases">
        <title>Another draft genome of Portunus trituberculatus and its Hox gene families provides insights of decapod evolution.</title>
        <authorList>
            <person name="Jeong J.-H."/>
            <person name="Song I."/>
            <person name="Kim S."/>
            <person name="Choi T."/>
            <person name="Kim D."/>
            <person name="Ryu S."/>
            <person name="Kim W."/>
        </authorList>
    </citation>
    <scope>NUCLEOTIDE SEQUENCE [LARGE SCALE GENOMIC DNA]</scope>
    <source>
        <tissue evidence="1">Muscle</tissue>
    </source>
</reference>
<sequence>MTWSSSGSLKSLWWWTRTSNSHSWTSLRSSRETALRCIPQVGRSVSLPCSDVS</sequence>
<gene>
    <name evidence="1" type="ORF">E2C01_089312</name>
</gene>
<name>A0A5B7JIR1_PORTR</name>
<protein>
    <submittedName>
        <fullName evidence="1">Uncharacterized protein</fullName>
    </submittedName>
</protein>
<accession>A0A5B7JIR1</accession>
<dbReference type="EMBL" id="VSRR010097479">
    <property type="protein sequence ID" value="MPC94156.1"/>
    <property type="molecule type" value="Genomic_DNA"/>
</dbReference>
<proteinExistence type="predicted"/>
<evidence type="ECO:0000313" key="2">
    <source>
        <dbReference type="Proteomes" id="UP000324222"/>
    </source>
</evidence>
<dbReference type="Proteomes" id="UP000324222">
    <property type="component" value="Unassembled WGS sequence"/>
</dbReference>
<comment type="caution">
    <text evidence="1">The sequence shown here is derived from an EMBL/GenBank/DDBJ whole genome shotgun (WGS) entry which is preliminary data.</text>
</comment>